<evidence type="ECO:0000259" key="2">
    <source>
        <dbReference type="Pfam" id="PF13837"/>
    </source>
</evidence>
<keyword evidence="1" id="KW-0812">Transmembrane</keyword>
<name>A0A151IND6_9HYME</name>
<dbReference type="InterPro" id="IPR044822">
    <property type="entry name" value="Myb_DNA-bind_4"/>
</dbReference>
<evidence type="ECO:0000313" key="3">
    <source>
        <dbReference type="EMBL" id="KYN06979.1"/>
    </source>
</evidence>
<dbReference type="AlphaFoldDB" id="A0A151IND6"/>
<gene>
    <name evidence="3" type="ORF">ALC62_02064</name>
</gene>
<feature type="transmembrane region" description="Helical" evidence="1">
    <location>
        <begin position="139"/>
        <end position="160"/>
    </location>
</feature>
<evidence type="ECO:0000313" key="4">
    <source>
        <dbReference type="Proteomes" id="UP000078542"/>
    </source>
</evidence>
<dbReference type="Gene3D" id="1.10.10.60">
    <property type="entry name" value="Homeodomain-like"/>
    <property type="match status" value="1"/>
</dbReference>
<evidence type="ECO:0000256" key="1">
    <source>
        <dbReference type="SAM" id="Phobius"/>
    </source>
</evidence>
<feature type="domain" description="Myb/SANT-like DNA-binding" evidence="2">
    <location>
        <begin position="66"/>
        <end position="137"/>
    </location>
</feature>
<dbReference type="PANTHER" id="PTHR31307">
    <property type="entry name" value="TRIHELIX TRANSCRIPTION FACTOR ASIL2"/>
    <property type="match status" value="1"/>
</dbReference>
<dbReference type="EMBL" id="KQ976937">
    <property type="protein sequence ID" value="KYN06979.1"/>
    <property type="molecule type" value="Genomic_DNA"/>
</dbReference>
<keyword evidence="1" id="KW-0472">Membrane</keyword>
<reference evidence="3 4" key="1">
    <citation type="submission" date="2016-03" db="EMBL/GenBank/DDBJ databases">
        <title>Cyphomyrmex costatus WGS genome.</title>
        <authorList>
            <person name="Nygaard S."/>
            <person name="Hu H."/>
            <person name="Boomsma J."/>
            <person name="Zhang G."/>
        </authorList>
    </citation>
    <scope>NUCLEOTIDE SEQUENCE [LARGE SCALE GENOMIC DNA]</scope>
    <source>
        <strain evidence="3">MS0001</strain>
        <tissue evidence="3">Whole body</tissue>
    </source>
</reference>
<accession>A0A151IND6</accession>
<proteinExistence type="predicted"/>
<keyword evidence="4" id="KW-1185">Reference proteome</keyword>
<protein>
    <recommendedName>
        <fullName evidence="2">Myb/SANT-like DNA-binding domain-containing protein</fullName>
    </recommendedName>
</protein>
<dbReference type="Pfam" id="PF13837">
    <property type="entry name" value="Myb_DNA-bind_4"/>
    <property type="match status" value="1"/>
</dbReference>
<organism evidence="3 4">
    <name type="scientific">Cyphomyrmex costatus</name>
    <dbReference type="NCBI Taxonomy" id="456900"/>
    <lineage>
        <taxon>Eukaryota</taxon>
        <taxon>Metazoa</taxon>
        <taxon>Ecdysozoa</taxon>
        <taxon>Arthropoda</taxon>
        <taxon>Hexapoda</taxon>
        <taxon>Insecta</taxon>
        <taxon>Pterygota</taxon>
        <taxon>Neoptera</taxon>
        <taxon>Endopterygota</taxon>
        <taxon>Hymenoptera</taxon>
        <taxon>Apocrita</taxon>
        <taxon>Aculeata</taxon>
        <taxon>Formicoidea</taxon>
        <taxon>Formicidae</taxon>
        <taxon>Myrmicinae</taxon>
        <taxon>Cyphomyrmex</taxon>
    </lineage>
</organism>
<dbReference type="PANTHER" id="PTHR31307:SF3">
    <property type="entry name" value="HOMEODOMAIN-LIKE SUPERFAMILY PROTEIN"/>
    <property type="match status" value="1"/>
</dbReference>
<dbReference type="InterPro" id="IPR044823">
    <property type="entry name" value="ASIL1/2-like"/>
</dbReference>
<keyword evidence="1" id="KW-1133">Transmembrane helix</keyword>
<dbReference type="Proteomes" id="UP000078542">
    <property type="component" value="Unassembled WGS sequence"/>
</dbReference>
<sequence>MLLGKAKTLNSKDKPNVYRSTSLVPSTIIDKPRCSKTSTIQHDDVSDIENYDKDETDVPNLESNEIWTHEATLFLISLYKENSYMLGKFPHKKMWTKICQNIKQKKNYNFTVNQCYNKMDTLKRRYRQIVDHNAQSGIFFYKTIFHLLNVSTLCISYFVWINKKLTLLRPELFI</sequence>